<dbReference type="AlphaFoldDB" id="A0A1E7Q4S6"/>
<evidence type="ECO:0000256" key="2">
    <source>
        <dbReference type="SAM" id="SignalP"/>
    </source>
</evidence>
<gene>
    <name evidence="5" type="ORF">BI198_06010</name>
</gene>
<dbReference type="InterPro" id="IPR011042">
    <property type="entry name" value="6-blade_b-propeller_TolB-like"/>
</dbReference>
<organism evidence="5 6">
    <name type="scientific">Rheinheimera salexigens</name>
    <dbReference type="NCBI Taxonomy" id="1628148"/>
    <lineage>
        <taxon>Bacteria</taxon>
        <taxon>Pseudomonadati</taxon>
        <taxon>Pseudomonadota</taxon>
        <taxon>Gammaproteobacteria</taxon>
        <taxon>Chromatiales</taxon>
        <taxon>Chromatiaceae</taxon>
        <taxon>Rheinheimera</taxon>
    </lineage>
</organism>
<dbReference type="SUPFAM" id="SSF82171">
    <property type="entry name" value="DPP6 N-terminal domain-like"/>
    <property type="match status" value="1"/>
</dbReference>
<feature type="chain" id="PRO_5009200354" evidence="2">
    <location>
        <begin position="23"/>
        <end position="676"/>
    </location>
</feature>
<dbReference type="InterPro" id="IPR001375">
    <property type="entry name" value="Peptidase_S9_cat"/>
</dbReference>
<evidence type="ECO:0000313" key="6">
    <source>
        <dbReference type="Proteomes" id="UP000242258"/>
    </source>
</evidence>
<reference evidence="6" key="1">
    <citation type="submission" date="2016-09" db="EMBL/GenBank/DDBJ databases">
        <authorList>
            <person name="Wan X."/>
            <person name="Hou S."/>
        </authorList>
    </citation>
    <scope>NUCLEOTIDE SEQUENCE [LARGE SCALE GENOMIC DNA]</scope>
    <source>
        <strain evidence="6">KH87</strain>
    </source>
</reference>
<feature type="domain" description="Peptidase S9 prolyl oligopeptidase catalytic" evidence="3">
    <location>
        <begin position="463"/>
        <end position="670"/>
    </location>
</feature>
<keyword evidence="6" id="KW-1185">Reference proteome</keyword>
<dbReference type="Pfam" id="PF00326">
    <property type="entry name" value="Peptidase_S9"/>
    <property type="match status" value="1"/>
</dbReference>
<keyword evidence="1 5" id="KW-0378">Hydrolase</keyword>
<dbReference type="PANTHER" id="PTHR42776">
    <property type="entry name" value="SERINE PEPTIDASE S9 FAMILY MEMBER"/>
    <property type="match status" value="1"/>
</dbReference>
<dbReference type="Pfam" id="PF00930">
    <property type="entry name" value="DPPIV_N"/>
    <property type="match status" value="2"/>
</dbReference>
<accession>A0A1E7Q4S6</accession>
<dbReference type="Gene3D" id="2.120.10.30">
    <property type="entry name" value="TolB, C-terminal domain"/>
    <property type="match status" value="2"/>
</dbReference>
<name>A0A1E7Q4S6_9GAMM</name>
<proteinExistence type="predicted"/>
<dbReference type="GO" id="GO:0006508">
    <property type="term" value="P:proteolysis"/>
    <property type="evidence" value="ECO:0007669"/>
    <property type="project" value="InterPro"/>
</dbReference>
<feature type="domain" description="Dipeptidylpeptidase IV N-terminal" evidence="4">
    <location>
        <begin position="48"/>
        <end position="151"/>
    </location>
</feature>
<protein>
    <submittedName>
        <fullName evidence="5">Acyl-peptide hydrolase</fullName>
    </submittedName>
</protein>
<dbReference type="Gene3D" id="3.40.50.1820">
    <property type="entry name" value="alpha/beta hydrolase"/>
    <property type="match status" value="1"/>
</dbReference>
<dbReference type="InterPro" id="IPR029058">
    <property type="entry name" value="AB_hydrolase_fold"/>
</dbReference>
<dbReference type="EMBL" id="MKEK01000001">
    <property type="protein sequence ID" value="OEY69175.1"/>
    <property type="molecule type" value="Genomic_DNA"/>
</dbReference>
<evidence type="ECO:0000259" key="3">
    <source>
        <dbReference type="Pfam" id="PF00326"/>
    </source>
</evidence>
<comment type="caution">
    <text evidence="5">The sequence shown here is derived from an EMBL/GenBank/DDBJ whole genome shotgun (WGS) entry which is preliminary data.</text>
</comment>
<dbReference type="SUPFAM" id="SSF53474">
    <property type="entry name" value="alpha/beta-Hydrolases"/>
    <property type="match status" value="1"/>
</dbReference>
<dbReference type="PANTHER" id="PTHR42776:SF27">
    <property type="entry name" value="DIPEPTIDYL PEPTIDASE FAMILY MEMBER 6"/>
    <property type="match status" value="1"/>
</dbReference>
<dbReference type="InterPro" id="IPR002469">
    <property type="entry name" value="Peptidase_S9B_N"/>
</dbReference>
<keyword evidence="2" id="KW-0732">Signal</keyword>
<dbReference type="STRING" id="1628148.BI198_06010"/>
<feature type="signal peptide" evidence="2">
    <location>
        <begin position="1"/>
        <end position="22"/>
    </location>
</feature>
<evidence type="ECO:0000256" key="1">
    <source>
        <dbReference type="ARBA" id="ARBA00022801"/>
    </source>
</evidence>
<dbReference type="GO" id="GO:0004252">
    <property type="term" value="F:serine-type endopeptidase activity"/>
    <property type="evidence" value="ECO:0007669"/>
    <property type="project" value="TreeGrafter"/>
</dbReference>
<sequence>MKKITHYLCLPLLLLSAVSANASNVTSLKYEDVFELEFVTDPQPDAAGKNVVFVRNWMDKQSDRRRSTLWLSSIDGKQLQPLTDKDINASSPRWSPEQNRVAYIANGQIHVKWLDTGRSSQLGQLDNAPSNIAWSPDGNWLAFSMFKAKTVKAPVTLSGKPAKADWAPPAIYIDNKQYRADGAGYTKPGFKHIYIMSANGGSAIQLTDGEFNHSGDISWSLDSKALFISANRHSDWQTKPVNSEVFKLDIASKELTALTDRNGPDSKPTLSPNGKLIAYVGYDDRKLGHQANRLYVMNVDGSNKRNLTEDLDRAIADFQWQANSKGLYIQYDSEGTGILASQALSGKRNTIVSDLGGGSYSRPYSGGQFAAADNGVIAYTQMSTQHPAELAIVNKGKTNIITDFNADLLLSRDISKVEEFWYQSSVDQRKIQGWIMYPPTFDASKHYPLILEIHGGPHAAYGPQFALELQLMAAQGYVVLYTNPRGSTSYGEDFANLIHHNYPSTDYNDLMDGVDAVIAKGFIDEKQLFVTGGSGGGLLTAWIVGHTNRFAAAVSVKPVINWFSFVLSADSYTYFSQYWFPALPWQAPEHYLKHSAISYVGNVTTPTMLMTGEADYRTPISETEQFYQALQLQGVETAMVRIPEASHSIYNRPSNLMAKTAYILYWFDKYRSDKTQ</sequence>
<dbReference type="Proteomes" id="UP000242258">
    <property type="component" value="Unassembled WGS sequence"/>
</dbReference>
<feature type="domain" description="Dipeptidylpeptidase IV N-terminal" evidence="4">
    <location>
        <begin position="187"/>
        <end position="277"/>
    </location>
</feature>
<evidence type="ECO:0000313" key="5">
    <source>
        <dbReference type="EMBL" id="OEY69175.1"/>
    </source>
</evidence>
<evidence type="ECO:0000259" key="4">
    <source>
        <dbReference type="Pfam" id="PF00930"/>
    </source>
</evidence>